<evidence type="ECO:0000256" key="1">
    <source>
        <dbReference type="SAM" id="MobiDB-lite"/>
    </source>
</evidence>
<keyword evidence="4" id="KW-1185">Reference proteome</keyword>
<sequence length="158" mass="17054">MEVLSVVWNSATRAEGPCLFHLQISPQHKHGTLGPFLGSPALQTSMTPHGPQDQSQALHNHMPHPVVSPNYIYPSLPLQATPTRTAMASSCPLAMLSPFGPLVLLFTPAMAATFYWPLLFVGCLPQKASCKPPGIQMRKMVLEPKAHVPQQEAGLSVA</sequence>
<evidence type="ECO:0000313" key="3">
    <source>
        <dbReference type="EMBL" id="KAF6441048.1"/>
    </source>
</evidence>
<proteinExistence type="predicted"/>
<feature type="transmembrane region" description="Helical" evidence="2">
    <location>
        <begin position="102"/>
        <end position="124"/>
    </location>
</feature>
<dbReference type="AlphaFoldDB" id="A0A7J8EZW6"/>
<feature type="region of interest" description="Disordered" evidence="1">
    <location>
        <begin position="40"/>
        <end position="61"/>
    </location>
</feature>
<protein>
    <submittedName>
        <fullName evidence="3">Uncharacterized protein</fullName>
    </submittedName>
</protein>
<evidence type="ECO:0000256" key="2">
    <source>
        <dbReference type="SAM" id="Phobius"/>
    </source>
</evidence>
<name>A0A7J8EZW6_ROUAE</name>
<dbReference type="Proteomes" id="UP000593571">
    <property type="component" value="Unassembled WGS sequence"/>
</dbReference>
<keyword evidence="2" id="KW-0472">Membrane</keyword>
<gene>
    <name evidence="3" type="ORF">HJG63_012266</name>
</gene>
<keyword evidence="2" id="KW-0812">Transmembrane</keyword>
<organism evidence="3 4">
    <name type="scientific">Rousettus aegyptiacus</name>
    <name type="common">Egyptian fruit bat</name>
    <name type="synonym">Pteropus aegyptiacus</name>
    <dbReference type="NCBI Taxonomy" id="9407"/>
    <lineage>
        <taxon>Eukaryota</taxon>
        <taxon>Metazoa</taxon>
        <taxon>Chordata</taxon>
        <taxon>Craniata</taxon>
        <taxon>Vertebrata</taxon>
        <taxon>Euteleostomi</taxon>
        <taxon>Mammalia</taxon>
        <taxon>Eutheria</taxon>
        <taxon>Laurasiatheria</taxon>
        <taxon>Chiroptera</taxon>
        <taxon>Yinpterochiroptera</taxon>
        <taxon>Pteropodoidea</taxon>
        <taxon>Pteropodidae</taxon>
        <taxon>Rousettinae</taxon>
        <taxon>Rousettus</taxon>
    </lineage>
</organism>
<comment type="caution">
    <text evidence="3">The sequence shown here is derived from an EMBL/GenBank/DDBJ whole genome shotgun (WGS) entry which is preliminary data.</text>
</comment>
<reference evidence="3 4" key="1">
    <citation type="journal article" date="2020" name="Nature">
        <title>Six reference-quality genomes reveal evolution of bat adaptations.</title>
        <authorList>
            <person name="Jebb D."/>
            <person name="Huang Z."/>
            <person name="Pippel M."/>
            <person name="Hughes G.M."/>
            <person name="Lavrichenko K."/>
            <person name="Devanna P."/>
            <person name="Winkler S."/>
            <person name="Jermiin L.S."/>
            <person name="Skirmuntt E.C."/>
            <person name="Katzourakis A."/>
            <person name="Burkitt-Gray L."/>
            <person name="Ray D.A."/>
            <person name="Sullivan K.A.M."/>
            <person name="Roscito J.G."/>
            <person name="Kirilenko B.M."/>
            <person name="Davalos L.M."/>
            <person name="Corthals A.P."/>
            <person name="Power M.L."/>
            <person name="Jones G."/>
            <person name="Ransome R.D."/>
            <person name="Dechmann D.K.N."/>
            <person name="Locatelli A.G."/>
            <person name="Puechmaille S.J."/>
            <person name="Fedrigo O."/>
            <person name="Jarvis E.D."/>
            <person name="Hiller M."/>
            <person name="Vernes S.C."/>
            <person name="Myers E.W."/>
            <person name="Teeling E.C."/>
        </authorList>
    </citation>
    <scope>NUCLEOTIDE SEQUENCE [LARGE SCALE GENOMIC DNA]</scope>
    <source>
        <strain evidence="3">MRouAeg1</strain>
        <tissue evidence="3">Muscle</tissue>
    </source>
</reference>
<accession>A0A7J8EZW6</accession>
<evidence type="ECO:0000313" key="4">
    <source>
        <dbReference type="Proteomes" id="UP000593571"/>
    </source>
</evidence>
<dbReference type="EMBL" id="JACASE010000008">
    <property type="protein sequence ID" value="KAF6441048.1"/>
    <property type="molecule type" value="Genomic_DNA"/>
</dbReference>
<keyword evidence="2" id="KW-1133">Transmembrane helix</keyword>
<feature type="compositionally biased region" description="Polar residues" evidence="1">
    <location>
        <begin position="41"/>
        <end position="58"/>
    </location>
</feature>